<dbReference type="InterPro" id="IPR047054">
    <property type="entry name" value="Kalirin_TRIO_PH_1"/>
</dbReference>
<dbReference type="InterPro" id="IPR001251">
    <property type="entry name" value="CRAL-TRIO_dom"/>
</dbReference>
<dbReference type="PROSITE" id="PS50191">
    <property type="entry name" value="CRAL_TRIO"/>
    <property type="match status" value="1"/>
</dbReference>
<dbReference type="CDD" id="cd00170">
    <property type="entry name" value="SEC14"/>
    <property type="match status" value="1"/>
</dbReference>
<feature type="domain" description="DH" evidence="8">
    <location>
        <begin position="1894"/>
        <end position="2075"/>
    </location>
</feature>
<feature type="domain" description="DH" evidence="8">
    <location>
        <begin position="1277"/>
        <end position="1453"/>
    </location>
</feature>
<evidence type="ECO:0000313" key="10">
    <source>
        <dbReference type="EMBL" id="MXV01131.1"/>
    </source>
</evidence>
<dbReference type="InterPro" id="IPR002017">
    <property type="entry name" value="Spectrin_repeat"/>
</dbReference>
<dbReference type="SMART" id="SM00516">
    <property type="entry name" value="SEC14"/>
    <property type="match status" value="1"/>
</dbReference>
<evidence type="ECO:0000259" key="7">
    <source>
        <dbReference type="PROSITE" id="PS50003"/>
    </source>
</evidence>
<accession>A0A6B0VF96</accession>
<feature type="region of interest" description="Disordered" evidence="6">
    <location>
        <begin position="2344"/>
        <end position="2391"/>
    </location>
</feature>
<evidence type="ECO:0000259" key="8">
    <source>
        <dbReference type="PROSITE" id="PS50010"/>
    </source>
</evidence>
<dbReference type="SUPFAM" id="SSF50729">
    <property type="entry name" value="PH domain-like"/>
    <property type="match status" value="2"/>
</dbReference>
<dbReference type="InterPro" id="IPR001331">
    <property type="entry name" value="GDS_CDC24_CS"/>
</dbReference>
<dbReference type="PROSITE" id="PS50010">
    <property type="entry name" value="DH_2"/>
    <property type="match status" value="2"/>
</dbReference>
<dbReference type="SMART" id="SM00233">
    <property type="entry name" value="PH"/>
    <property type="match status" value="2"/>
</dbReference>
<dbReference type="Pfam" id="PF13716">
    <property type="entry name" value="CRAL_TRIO_2"/>
    <property type="match status" value="1"/>
</dbReference>
<feature type="compositionally biased region" description="Polar residues" evidence="6">
    <location>
        <begin position="2304"/>
        <end position="2314"/>
    </location>
</feature>
<dbReference type="InterPro" id="IPR056701">
    <property type="entry name" value="DUF7799"/>
</dbReference>
<dbReference type="Pfam" id="PF22697">
    <property type="entry name" value="SOS1_NGEF_PH"/>
    <property type="match status" value="2"/>
</dbReference>
<dbReference type="CDD" id="cd13240">
    <property type="entry name" value="PH1_Kalirin_Trio_like"/>
    <property type="match status" value="1"/>
</dbReference>
<dbReference type="InterPro" id="IPR051336">
    <property type="entry name" value="RhoGEF_Guanine_NuclExch_SF"/>
</dbReference>
<feature type="region of interest" description="Disordered" evidence="6">
    <location>
        <begin position="1714"/>
        <end position="1802"/>
    </location>
</feature>
<dbReference type="SUPFAM" id="SSF48065">
    <property type="entry name" value="DBL homology domain (DH-domain)"/>
    <property type="match status" value="2"/>
</dbReference>
<dbReference type="InterPro" id="IPR018159">
    <property type="entry name" value="Spectrin/alpha-actinin"/>
</dbReference>
<dbReference type="CDD" id="cd00176">
    <property type="entry name" value="SPEC"/>
    <property type="match status" value="5"/>
</dbReference>
<dbReference type="SMART" id="SM00150">
    <property type="entry name" value="SPEC"/>
    <property type="match status" value="7"/>
</dbReference>
<dbReference type="GO" id="GO:0035556">
    <property type="term" value="P:intracellular signal transduction"/>
    <property type="evidence" value="ECO:0007669"/>
    <property type="project" value="InterPro"/>
</dbReference>
<keyword evidence="5" id="KW-0344">Guanine-nucleotide releasing factor</keyword>
<keyword evidence="2" id="KW-0728">SH3 domain</keyword>
<dbReference type="InterPro" id="IPR011993">
    <property type="entry name" value="PH-like_dom_sf"/>
</dbReference>
<feature type="region of interest" description="Disordered" evidence="6">
    <location>
        <begin position="1606"/>
        <end position="1665"/>
    </location>
</feature>
<comment type="subcellular location">
    <subcellularLocation>
        <location evidence="1">Cytoplasm</location>
    </subcellularLocation>
</comment>
<sequence>MSAAKSSSDVPGDSDGAFHFKSGSSRMMEGAHELLPLLQERLIILTGGRDLRGGPVLTFPANSRTDKLRPEELRKVLTYLSSIPCEEARELGFSVVIDMRGSTWVVVKPILKVLQECFPAKIHAAYIIKPDNFWQKQRTSMGSSKYKFETNMISPEALLKYIDPSQLTSDLDGTLPYDHGQWLELRMALEKFLWKTSELLERLELMKEDLVSNKFAEDVAGAKRMIEDHLNAKKRVLQIPVDEVDLEGQQVLHRLGMGSSGGGSSDSGYSGGRESGCGLTQDTAGPQVVRLLESLRVARQHVLQLWHVRKVQLDQALQLRLYQQDAQKMLDWIYHNKDLFLMNYVEIGHSTQDAKVLQEEHDHFTMASMNVYVNINRILVMGSRLIDGGHYAAATVQQIVAALDHTWKEFAAGLDERTTVLSLSVLFHQKAQQYLGNVPSWNKSSEISTIPREVTALEELISKHQSVYETMCQAYTEVHSASKKLLYQLDHLVQVCHPSKADPHKHGVAEGSALLASCQAGDYSEGAKHVLSVIHEILGQHRTLETKWHKKKLKLHQRLALRLFQEDVRQVLDWLEKHGEVFLRKNPGIGRNLVRARVLQKSHEHFENVAQVKNTYTNAEKLLAAAEELAQTGECNADDICGVAQDLEDQITSFATRVEQRRQLLQLAVIFFTHDKELSSWFEELRAELQSNKVADSAEAAEQLLGQFTQQRDSTLDAAVSTISEGETLLEELRSLGMTAETDSTGSYAAVEGTLEALTRTREELEALWSNRKLQLDLCLQLRLFERDSIELSSQLELWMKELRHTEVTRELAQAERLLQLHTDSVAHMQQAVFQLLQRGQELSQVLESSGVQVMADGQYNAQSRIQALLEFLHEREMDIEDLAEVKRVRLEQCIQLCQLEKDANQVNTWIRNGEAMLSATFVIPTCLPEAEQLRSQHEQFQLAIEKTHASAIQIQQRAESLVQANHYDPAAVRSVAETVDTWWHRMMTHAEDRHRMVTASLRFYKTAEQVYSVLDSLEREYRRDEDWCAGGEESEGTNRGAQLAQLLAKHQEKKEAFLKACTMARRNAETFLKYTARCSQHCAGHGDSNYRGPEAKVKALMEQLLKQENKVLEYWTVRKKRLDQCQQYVLFERSAKQALGWIKDTGEHYLTSHNSVGDSREETERLLKEHNEFKGNAKETREKVRLLLQLADSLVERGHAHASAIKCWVAAVDQGYKDFSLRMDQYRSQLERKLGIQVEETKELSLDRNSDPNLESKVKESTVKELNEEKRKSARRKEFIMAELLQTERSYVKDLETCIHTYMAELRNPDISRPPGIVGKELVLFGNMEEIYEFHNSVFLKELEKYETMPEDVGHCFVTWAQKFEIYVKYCKNKPESNALLIQHSRSFFEEIQHKHGVPHPIPAYLIKPVQRITKYQLLLKDLLACCEDGVQGEIRDGLEVMLNVPKKANDAMHLSLLDGCDVSLDQLGEVVLQDSFQVFDSRAIIRKGRERHIFLFELYLLFSKEMKDPNGKVKYVYKQKLMTSEVGITEHVEGDECKFAVWTAVWTEHGPTSENKIILKASSLETKQTWVKKLRQVIQETYFNSALSTLNLNKSSKLTSKLFSNRSSRDLEDSSQDEGLTDLQERVSVASFGSSNTTDSEKGTDPDDQTPSSQGEPFGESRRGARELCAISWRPAELVPPVVDLSPSGCPTIPPLPSPGNKRRGTFRKWLTNPVRKLSHGRLDKVDPAAAKGTPTPPSKKLAPPAVPHTSKLLSSKEEMGNKSSSPGPPSKPSDTIEHSTQQKCCVGSKSSSIDVDPGGTVEEEEVCELPPPMEIQDHLFKPQQTPDFTIDPAEPEEKTLPCVLELPSKEKQILIAQDDDSETTTSQEDPQEGCLETIVPDGREREKFLQKRSFVLKELVDTEQQYVIDLGYIVEGYIAVMQSGEVPMPEDLKNGKDKIIFGNVEAIYEWHRDLFQAELEKCLEEPERLGLLFRRYERRLNMYVVYCQNKPKSEYIVSEYIETYFEEIRQKLGHKLQLPDLLIKPVQRIMKYQLLLKDILKYTERAQLHKEAEDLRKAVHIMHVVPKAANDMMNVGRLQGFDGKITAQGKLLLQGLLLVSEPSSGAKFRERQVFLFEQIIILSEAVGVKTHFSNQAYIYKNHLQVNKMSLNEHTEDGDPLKFMLCSKDPHQEGVSFVIQTPSMEARNEWVCNIRAILETQLDFLRAIQSPIAYQKELTKDISAPELGSLWNPSLRKTLSHPAAAHKSVRSAAISDSVPSLTSKSMRHPGRDKKLLRPGAAAGAVAGATPEAAPAVEEPQQRKQSCPTQQSPGKGKRNFFEGFRNTLRPKAASKSDAPLCFSHSLDSASRPATLDPGGDGRRWSETSHPVRAPAAPAALEGPLATAAHD</sequence>
<proteinExistence type="predicted"/>
<evidence type="ECO:0000259" key="9">
    <source>
        <dbReference type="PROSITE" id="PS50191"/>
    </source>
</evidence>
<dbReference type="Pfam" id="PF25075">
    <property type="entry name" value="DUF7799"/>
    <property type="match status" value="1"/>
</dbReference>
<dbReference type="Gene3D" id="2.30.29.30">
    <property type="entry name" value="Pleckstrin-homology domain (PH domain)/Phosphotyrosine-binding domain (PTB)"/>
    <property type="match status" value="2"/>
</dbReference>
<dbReference type="PROSITE" id="PS00741">
    <property type="entry name" value="DH_1"/>
    <property type="match status" value="1"/>
</dbReference>
<organism evidence="10">
    <name type="scientific">Ixodes ricinus</name>
    <name type="common">Common tick</name>
    <name type="synonym">Acarus ricinus</name>
    <dbReference type="NCBI Taxonomy" id="34613"/>
    <lineage>
        <taxon>Eukaryota</taxon>
        <taxon>Metazoa</taxon>
        <taxon>Ecdysozoa</taxon>
        <taxon>Arthropoda</taxon>
        <taxon>Chelicerata</taxon>
        <taxon>Arachnida</taxon>
        <taxon>Acari</taxon>
        <taxon>Parasitiformes</taxon>
        <taxon>Ixodida</taxon>
        <taxon>Ixodoidea</taxon>
        <taxon>Ixodidae</taxon>
        <taxon>Ixodinae</taxon>
        <taxon>Ixodes</taxon>
    </lineage>
</organism>
<dbReference type="InterPro" id="IPR055251">
    <property type="entry name" value="SOS1_NGEF_PH"/>
</dbReference>
<keyword evidence="4" id="KW-0597">Phosphoprotein</keyword>
<dbReference type="InterPro" id="IPR035899">
    <property type="entry name" value="DBL_dom_sf"/>
</dbReference>
<dbReference type="CDD" id="cd00160">
    <property type="entry name" value="RhoGEF"/>
    <property type="match status" value="2"/>
</dbReference>
<dbReference type="Pfam" id="PF00621">
    <property type="entry name" value="RhoGEF"/>
    <property type="match status" value="2"/>
</dbReference>
<dbReference type="GO" id="GO:0005737">
    <property type="term" value="C:cytoplasm"/>
    <property type="evidence" value="ECO:0007669"/>
    <property type="project" value="UniProtKB-SubCell"/>
</dbReference>
<feature type="region of interest" description="Disordered" evidence="6">
    <location>
        <begin position="255"/>
        <end position="277"/>
    </location>
</feature>
<name>A0A6B0VF96_IXORI</name>
<dbReference type="SUPFAM" id="SSF46966">
    <property type="entry name" value="Spectrin repeat"/>
    <property type="match status" value="6"/>
</dbReference>
<dbReference type="FunFam" id="1.20.900.10:FF:000008">
    <property type="entry name" value="rho guanine nucleotide exchange factor 25"/>
    <property type="match status" value="1"/>
</dbReference>
<feature type="region of interest" description="Disordered" evidence="6">
    <location>
        <begin position="2244"/>
        <end position="2322"/>
    </location>
</feature>
<protein>
    <submittedName>
        <fullName evidence="10">Putative guanine nucleotide exchange factor for rho and rac gtpase</fullName>
    </submittedName>
</protein>
<feature type="compositionally biased region" description="Polar residues" evidence="6">
    <location>
        <begin position="1781"/>
        <end position="1796"/>
    </location>
</feature>
<reference evidence="10" key="1">
    <citation type="submission" date="2019-12" db="EMBL/GenBank/DDBJ databases">
        <title>An insight into the sialome of adult female Ixodes ricinus ticks feeding for 6 days.</title>
        <authorList>
            <person name="Perner J."/>
            <person name="Ribeiro J.M.C."/>
        </authorList>
    </citation>
    <scope>NUCLEOTIDE SEQUENCE</scope>
    <source>
        <strain evidence="10">Semi-engorged</strain>
        <tissue evidence="10">Salivary glands</tissue>
    </source>
</reference>
<feature type="compositionally biased region" description="Gly residues" evidence="6">
    <location>
        <begin position="258"/>
        <end position="275"/>
    </location>
</feature>
<evidence type="ECO:0000256" key="2">
    <source>
        <dbReference type="ARBA" id="ARBA00022443"/>
    </source>
</evidence>
<dbReference type="PANTHER" id="PTHR22826:SF106">
    <property type="entry name" value="TRIO, ISOFORM A"/>
    <property type="match status" value="1"/>
</dbReference>
<dbReference type="SMART" id="SM00325">
    <property type="entry name" value="RhoGEF"/>
    <property type="match status" value="2"/>
</dbReference>
<evidence type="ECO:0000256" key="4">
    <source>
        <dbReference type="ARBA" id="ARBA00022553"/>
    </source>
</evidence>
<dbReference type="InterPro" id="IPR058918">
    <property type="entry name" value="KALRN/TRIO-like_spectrin"/>
</dbReference>
<evidence type="ECO:0000256" key="6">
    <source>
        <dbReference type="SAM" id="MobiDB-lite"/>
    </source>
</evidence>
<dbReference type="GO" id="GO:0005085">
    <property type="term" value="F:guanyl-nucleotide exchange factor activity"/>
    <property type="evidence" value="ECO:0007669"/>
    <property type="project" value="UniProtKB-KW"/>
</dbReference>
<dbReference type="Gene3D" id="1.20.900.10">
    <property type="entry name" value="Dbl homology (DH) domain"/>
    <property type="match status" value="2"/>
</dbReference>
<dbReference type="Pfam" id="PF00435">
    <property type="entry name" value="Spectrin"/>
    <property type="match status" value="3"/>
</dbReference>
<dbReference type="PROSITE" id="PS50003">
    <property type="entry name" value="PH_DOMAIN"/>
    <property type="match status" value="2"/>
</dbReference>
<feature type="compositionally biased region" description="Low complexity" evidence="6">
    <location>
        <begin position="2280"/>
        <end position="2300"/>
    </location>
</feature>
<feature type="compositionally biased region" description="Basic residues" evidence="6">
    <location>
        <begin position="2267"/>
        <end position="2278"/>
    </location>
</feature>
<dbReference type="FunFam" id="1.20.58.60:FF:000023">
    <property type="entry name" value="Kalirin RhoGEF kinase b"/>
    <property type="match status" value="1"/>
</dbReference>
<dbReference type="PANTHER" id="PTHR22826">
    <property type="entry name" value="RHO GUANINE EXCHANGE FACTOR-RELATED"/>
    <property type="match status" value="1"/>
</dbReference>
<dbReference type="Pfam" id="PF23323">
    <property type="entry name" value="Spectrin_6"/>
    <property type="match status" value="1"/>
</dbReference>
<dbReference type="Gene3D" id="3.40.525.10">
    <property type="entry name" value="CRAL-TRIO lipid binding domain"/>
    <property type="match status" value="1"/>
</dbReference>
<feature type="domain" description="PH" evidence="7">
    <location>
        <begin position="1465"/>
        <end position="1581"/>
    </location>
</feature>
<feature type="compositionally biased region" description="Low complexity" evidence="6">
    <location>
        <begin position="2374"/>
        <end position="2391"/>
    </location>
</feature>
<dbReference type="InterPro" id="IPR000219">
    <property type="entry name" value="DH_dom"/>
</dbReference>
<dbReference type="GO" id="GO:0019898">
    <property type="term" value="C:extrinsic component of membrane"/>
    <property type="evidence" value="ECO:0007669"/>
    <property type="project" value="TreeGrafter"/>
</dbReference>
<evidence type="ECO:0000256" key="1">
    <source>
        <dbReference type="ARBA" id="ARBA00004496"/>
    </source>
</evidence>
<dbReference type="CDD" id="cd13241">
    <property type="entry name" value="PH2_Kalirin_Trio_p63RhoGEF"/>
    <property type="match status" value="1"/>
</dbReference>
<dbReference type="EMBL" id="GIFC01019047">
    <property type="protein sequence ID" value="MXV01131.1"/>
    <property type="molecule type" value="Transcribed_RNA"/>
</dbReference>
<dbReference type="Gene3D" id="1.20.58.60">
    <property type="match status" value="5"/>
</dbReference>
<evidence type="ECO:0000256" key="5">
    <source>
        <dbReference type="ARBA" id="ARBA00022658"/>
    </source>
</evidence>
<dbReference type="InterPro" id="IPR036865">
    <property type="entry name" value="CRAL-TRIO_dom_sf"/>
</dbReference>
<keyword evidence="3" id="KW-0963">Cytoplasm</keyword>
<evidence type="ECO:0000256" key="3">
    <source>
        <dbReference type="ARBA" id="ARBA00022490"/>
    </source>
</evidence>
<dbReference type="SUPFAM" id="SSF52087">
    <property type="entry name" value="CRAL/TRIO domain"/>
    <property type="match status" value="1"/>
</dbReference>
<dbReference type="InterPro" id="IPR001849">
    <property type="entry name" value="PH_domain"/>
</dbReference>
<feature type="domain" description="PH" evidence="7">
    <location>
        <begin position="2093"/>
        <end position="2201"/>
    </location>
</feature>
<dbReference type="FunFam" id="1.20.900.10:FF:000001">
    <property type="entry name" value="Guanine nucleotide exchange factor DBS"/>
    <property type="match status" value="1"/>
</dbReference>
<feature type="domain" description="CRAL-TRIO" evidence="9">
    <location>
        <begin position="34"/>
        <end position="179"/>
    </location>
</feature>